<sequence length="429" mass="48063">MELEQISIHVEDLVDYLLRTSITIRSPAPHARLFASSAAANLAHYEKYDVEHVRSKFPGVDGWLAERLSQANTRRREYFKYRKAHRKRLAQGLAGEEEAGGAPSTKASSLPDTPDSGQMRLLLRPLEADKGPFECPLCFMIVTISDTRSWKKHVFGDLRPYMCLEETCSCAGQEFERRREWLFHMKEAHWRTYHCPSGCGKWFASRAKCRQHVEATHAMQIPPGCLDAQIKLHSEDINDESSLACPLCGEEQRSVKLYQRHVGRHQEQLSLFALPSLESEESDADSSTSSSSSSSSKSSRKSNTGRVHDLPGKDEDKDKSVATPPHTAEALFNTHDAALDSARPMMCGFCTDKMCQSYTASGIRAHVEEEHAELYKLTFARCYLGKDRHSLSPSTECGICKGLFYNPKCPGRNFGFCIISDQKGGESSS</sequence>
<dbReference type="EMBL" id="CM047945">
    <property type="protein sequence ID" value="KAI9898050.1"/>
    <property type="molecule type" value="Genomic_DNA"/>
</dbReference>
<name>A0ACC0UX26_9HYPO</name>
<gene>
    <name evidence="1" type="ORF">N3K66_006410</name>
</gene>
<accession>A0ACC0UX26</accession>
<evidence type="ECO:0000313" key="2">
    <source>
        <dbReference type="Proteomes" id="UP001163324"/>
    </source>
</evidence>
<evidence type="ECO:0000313" key="1">
    <source>
        <dbReference type="EMBL" id="KAI9898050.1"/>
    </source>
</evidence>
<reference evidence="1" key="1">
    <citation type="submission" date="2022-10" db="EMBL/GenBank/DDBJ databases">
        <title>Complete Genome of Trichothecium roseum strain YXFP-22015, a Plant Pathogen Isolated from Citrus.</title>
        <authorList>
            <person name="Wang Y."/>
            <person name="Zhu L."/>
        </authorList>
    </citation>
    <scope>NUCLEOTIDE SEQUENCE</scope>
    <source>
        <strain evidence="1">YXFP-22015</strain>
    </source>
</reference>
<proteinExistence type="predicted"/>
<dbReference type="Proteomes" id="UP001163324">
    <property type="component" value="Chromosome 6"/>
</dbReference>
<protein>
    <submittedName>
        <fullName evidence="1">Uncharacterized protein</fullName>
    </submittedName>
</protein>
<organism evidence="1 2">
    <name type="scientific">Trichothecium roseum</name>
    <dbReference type="NCBI Taxonomy" id="47278"/>
    <lineage>
        <taxon>Eukaryota</taxon>
        <taxon>Fungi</taxon>
        <taxon>Dikarya</taxon>
        <taxon>Ascomycota</taxon>
        <taxon>Pezizomycotina</taxon>
        <taxon>Sordariomycetes</taxon>
        <taxon>Hypocreomycetidae</taxon>
        <taxon>Hypocreales</taxon>
        <taxon>Hypocreales incertae sedis</taxon>
        <taxon>Trichothecium</taxon>
    </lineage>
</organism>
<comment type="caution">
    <text evidence="1">The sequence shown here is derived from an EMBL/GenBank/DDBJ whole genome shotgun (WGS) entry which is preliminary data.</text>
</comment>
<keyword evidence="2" id="KW-1185">Reference proteome</keyword>